<keyword evidence="4" id="KW-1185">Reference proteome</keyword>
<proteinExistence type="inferred from homology"/>
<feature type="region of interest" description="Disordered" evidence="2">
    <location>
        <begin position="1"/>
        <end position="23"/>
    </location>
</feature>
<dbReference type="Proteomes" id="UP000239649">
    <property type="component" value="Unassembled WGS sequence"/>
</dbReference>
<protein>
    <submittedName>
        <fullName evidence="3">Lipocalin-like domain</fullName>
    </submittedName>
</protein>
<reference evidence="3 4" key="1">
    <citation type="journal article" date="2018" name="Plant J.">
        <title>Genome sequences of Chlorella sorokiniana UTEX 1602 and Micractinium conductrix SAG 241.80: implications to maltose excretion by a green alga.</title>
        <authorList>
            <person name="Arriola M.B."/>
            <person name="Velmurugan N."/>
            <person name="Zhang Y."/>
            <person name="Plunkett M.H."/>
            <person name="Hondzo H."/>
            <person name="Barney B.M."/>
        </authorList>
    </citation>
    <scope>NUCLEOTIDE SEQUENCE [LARGE SCALE GENOMIC DNA]</scope>
    <source>
        <strain evidence="3 4">SAG 241.80</strain>
    </source>
</reference>
<evidence type="ECO:0000313" key="3">
    <source>
        <dbReference type="EMBL" id="PSC68250.1"/>
    </source>
</evidence>
<evidence type="ECO:0000313" key="4">
    <source>
        <dbReference type="Proteomes" id="UP000239649"/>
    </source>
</evidence>
<comment type="caution">
    <text evidence="3">The sequence shown here is derived from an EMBL/GenBank/DDBJ whole genome shotgun (WGS) entry which is preliminary data.</text>
</comment>
<comment type="similarity">
    <text evidence="1">Belongs to the calycin superfamily. Lipocalin family.</text>
</comment>
<evidence type="ECO:0000256" key="2">
    <source>
        <dbReference type="SAM" id="MobiDB-lite"/>
    </source>
</evidence>
<dbReference type="EMBL" id="LHPF02000039">
    <property type="protein sequence ID" value="PSC68250.1"/>
    <property type="molecule type" value="Genomic_DNA"/>
</dbReference>
<organism evidence="3 4">
    <name type="scientific">Micractinium conductrix</name>
    <dbReference type="NCBI Taxonomy" id="554055"/>
    <lineage>
        <taxon>Eukaryota</taxon>
        <taxon>Viridiplantae</taxon>
        <taxon>Chlorophyta</taxon>
        <taxon>core chlorophytes</taxon>
        <taxon>Trebouxiophyceae</taxon>
        <taxon>Chlorellales</taxon>
        <taxon>Chlorellaceae</taxon>
        <taxon>Chlorella clade</taxon>
        <taxon>Micractinium</taxon>
    </lineage>
</organism>
<gene>
    <name evidence="3" type="ORF">C2E20_8107</name>
</gene>
<evidence type="ECO:0000256" key="1">
    <source>
        <dbReference type="ARBA" id="ARBA00006889"/>
    </source>
</evidence>
<dbReference type="PANTHER" id="PTHR11430:SF32">
    <property type="entry name" value="CHLOROPLASTIC LIPOCALIN"/>
    <property type="match status" value="1"/>
</dbReference>
<dbReference type="STRING" id="554055.A0A2P6V2E0"/>
<sequence>MHVSTRQPCGAAPTAWPAQRPRSSPRRLACSAVLRDDARGVLQQAGLKLAAAAAAVLLAAPLHAGAASMPANAPLPALPPAPFDIEQSKQSKLLFDPMAYSGRWYEVASLKRGFAGEGQQDCHCTQGIYTPKEGGPEGAIKLEVDTFCVHGGPGGRLSGIQGSVSCADPLLLSYLPEFQTEMEMVEGFVAKCALRFDSLAFLPPEPYVVLRTDYTSYALVRGAKDRSFVQIYSRTPNPGAKFIAEQKAVLGQLGYPANDIVDTPQDCPEMAPQAMMAAMNRGMSSTPTMPASTPPALAMAGYDLGPAAVVLGEEAPAPVKGIAFDRLRNPLESLKNVFSLFN</sequence>
<dbReference type="PANTHER" id="PTHR11430">
    <property type="entry name" value="LIPOCALIN"/>
    <property type="match status" value="1"/>
</dbReference>
<dbReference type="SUPFAM" id="SSF50814">
    <property type="entry name" value="Lipocalins"/>
    <property type="match status" value="1"/>
</dbReference>
<dbReference type="AlphaFoldDB" id="A0A2P6V2E0"/>
<dbReference type="GO" id="GO:0036094">
    <property type="term" value="F:small molecule binding"/>
    <property type="evidence" value="ECO:0007669"/>
    <property type="project" value="InterPro"/>
</dbReference>
<dbReference type="Gene3D" id="2.40.128.20">
    <property type="match status" value="1"/>
</dbReference>
<dbReference type="InterPro" id="IPR012674">
    <property type="entry name" value="Calycin"/>
</dbReference>
<dbReference type="InterPro" id="IPR002345">
    <property type="entry name" value="Lipocalin"/>
</dbReference>
<accession>A0A2P6V2E0</accession>
<dbReference type="OrthoDB" id="565904at2759"/>
<name>A0A2P6V2E0_9CHLO</name>